<dbReference type="SUPFAM" id="SSF48498">
    <property type="entry name" value="Tetracyclin repressor-like, C-terminal domain"/>
    <property type="match status" value="1"/>
</dbReference>
<name>A0ABW5GUA3_9PSEU</name>
<keyword evidence="2 4" id="KW-0238">DNA-binding</keyword>
<keyword evidence="1" id="KW-0805">Transcription regulation</keyword>
<evidence type="ECO:0000256" key="3">
    <source>
        <dbReference type="ARBA" id="ARBA00023163"/>
    </source>
</evidence>
<keyword evidence="3" id="KW-0804">Transcription</keyword>
<reference evidence="7" key="1">
    <citation type="journal article" date="2019" name="Int. J. Syst. Evol. Microbiol.">
        <title>The Global Catalogue of Microorganisms (GCM) 10K type strain sequencing project: providing services to taxonomists for standard genome sequencing and annotation.</title>
        <authorList>
            <consortium name="The Broad Institute Genomics Platform"/>
            <consortium name="The Broad Institute Genome Sequencing Center for Infectious Disease"/>
            <person name="Wu L."/>
            <person name="Ma J."/>
        </authorList>
    </citation>
    <scope>NUCLEOTIDE SEQUENCE [LARGE SCALE GENOMIC DNA]</scope>
    <source>
        <strain evidence="7">CGMCC 4.7643</strain>
    </source>
</reference>
<dbReference type="InterPro" id="IPR009057">
    <property type="entry name" value="Homeodomain-like_sf"/>
</dbReference>
<evidence type="ECO:0000313" key="6">
    <source>
        <dbReference type="EMBL" id="MFD2464467.1"/>
    </source>
</evidence>
<proteinExistence type="predicted"/>
<sequence length="209" mass="22330">MPGPRKARSDAEANRRRLLAAAVTAMYREGRAVPLATIAAEAGVGVGTLYRSYPDRDALLRALEHRAYGLLNDLLDDIEREGLSGLDAIARYLTGSLAMSDQLVLPLRGAPPLVTPPAIEARESINRRLEAFLAAGRADGGIRAPVNATDLIAFCSLVTHPLPHGPDGEHLARRQIAVFLNGLATGGPVEVPAPPVTRADVERAFRRHA</sequence>
<accession>A0ABW5GUA3</accession>
<dbReference type="PROSITE" id="PS50977">
    <property type="entry name" value="HTH_TETR_2"/>
    <property type="match status" value="1"/>
</dbReference>
<dbReference type="SUPFAM" id="SSF46689">
    <property type="entry name" value="Homeodomain-like"/>
    <property type="match status" value="1"/>
</dbReference>
<evidence type="ECO:0000256" key="2">
    <source>
        <dbReference type="ARBA" id="ARBA00023125"/>
    </source>
</evidence>
<dbReference type="InterPro" id="IPR050109">
    <property type="entry name" value="HTH-type_TetR-like_transc_reg"/>
</dbReference>
<dbReference type="PANTHER" id="PTHR30055:SF234">
    <property type="entry name" value="HTH-TYPE TRANSCRIPTIONAL REGULATOR BETI"/>
    <property type="match status" value="1"/>
</dbReference>
<dbReference type="Proteomes" id="UP001597419">
    <property type="component" value="Unassembled WGS sequence"/>
</dbReference>
<feature type="domain" description="HTH tetR-type" evidence="5">
    <location>
        <begin position="12"/>
        <end position="71"/>
    </location>
</feature>
<keyword evidence="7" id="KW-1185">Reference proteome</keyword>
<dbReference type="Gene3D" id="1.10.357.10">
    <property type="entry name" value="Tetracycline Repressor, domain 2"/>
    <property type="match status" value="1"/>
</dbReference>
<dbReference type="RefSeq" id="WP_345385549.1">
    <property type="nucleotide sequence ID" value="NZ_BAABHG010000001.1"/>
</dbReference>
<comment type="caution">
    <text evidence="6">The sequence shown here is derived from an EMBL/GenBank/DDBJ whole genome shotgun (WGS) entry which is preliminary data.</text>
</comment>
<evidence type="ECO:0000259" key="5">
    <source>
        <dbReference type="PROSITE" id="PS50977"/>
    </source>
</evidence>
<evidence type="ECO:0000313" key="7">
    <source>
        <dbReference type="Proteomes" id="UP001597419"/>
    </source>
</evidence>
<organism evidence="6 7">
    <name type="scientific">Amycolatopsis samaneae</name>
    <dbReference type="NCBI Taxonomy" id="664691"/>
    <lineage>
        <taxon>Bacteria</taxon>
        <taxon>Bacillati</taxon>
        <taxon>Actinomycetota</taxon>
        <taxon>Actinomycetes</taxon>
        <taxon>Pseudonocardiales</taxon>
        <taxon>Pseudonocardiaceae</taxon>
        <taxon>Amycolatopsis</taxon>
    </lineage>
</organism>
<evidence type="ECO:0000256" key="1">
    <source>
        <dbReference type="ARBA" id="ARBA00023015"/>
    </source>
</evidence>
<dbReference type="EMBL" id="JBHUKU010000026">
    <property type="protein sequence ID" value="MFD2464467.1"/>
    <property type="molecule type" value="Genomic_DNA"/>
</dbReference>
<dbReference type="InterPro" id="IPR001647">
    <property type="entry name" value="HTH_TetR"/>
</dbReference>
<gene>
    <name evidence="6" type="ORF">ACFSYJ_38030</name>
</gene>
<dbReference type="PANTHER" id="PTHR30055">
    <property type="entry name" value="HTH-TYPE TRANSCRIPTIONAL REGULATOR RUTR"/>
    <property type="match status" value="1"/>
</dbReference>
<dbReference type="InterPro" id="IPR036271">
    <property type="entry name" value="Tet_transcr_reg_TetR-rel_C_sf"/>
</dbReference>
<evidence type="ECO:0000256" key="4">
    <source>
        <dbReference type="PROSITE-ProRule" id="PRU00335"/>
    </source>
</evidence>
<dbReference type="Pfam" id="PF00440">
    <property type="entry name" value="TetR_N"/>
    <property type="match status" value="1"/>
</dbReference>
<feature type="DNA-binding region" description="H-T-H motif" evidence="4">
    <location>
        <begin position="34"/>
        <end position="53"/>
    </location>
</feature>
<protein>
    <submittedName>
        <fullName evidence="6">TetR/AcrR family transcriptional regulator</fullName>
    </submittedName>
</protein>